<dbReference type="Proteomes" id="UP000691718">
    <property type="component" value="Unassembled WGS sequence"/>
</dbReference>
<keyword evidence="1" id="KW-0732">Signal</keyword>
<comment type="caution">
    <text evidence="2">The sequence shown here is derived from an EMBL/GenBank/DDBJ whole genome shotgun (WGS) entry which is preliminary data.</text>
</comment>
<name>A0A8S3XFG7_PARAO</name>
<keyword evidence="3" id="KW-1185">Reference proteome</keyword>
<evidence type="ECO:0000313" key="3">
    <source>
        <dbReference type="Proteomes" id="UP000691718"/>
    </source>
</evidence>
<protein>
    <submittedName>
        <fullName evidence="2">(apollo) hypothetical protein</fullName>
    </submittedName>
</protein>
<gene>
    <name evidence="2" type="ORF">PAPOLLO_LOCUS16677</name>
</gene>
<sequence>MRYLEVLLFCVLFGMSLAKEYEEDRSDDAYWISWLKYYTTEPITIGSRIGGDEDSIPYDKIIAHTKEKLLQQLKAEEKQKSDQETSALLQNIFNTYKEEPPVEVEDATGLTQEPQNDDEATTFLVMSLFQDKETLLKKVPGYKKVPIDLEGNII</sequence>
<evidence type="ECO:0000256" key="1">
    <source>
        <dbReference type="SAM" id="SignalP"/>
    </source>
</evidence>
<evidence type="ECO:0000313" key="2">
    <source>
        <dbReference type="EMBL" id="CAG5017456.1"/>
    </source>
</evidence>
<dbReference type="AlphaFoldDB" id="A0A8S3XFG7"/>
<dbReference type="EMBL" id="CAJQZP010001124">
    <property type="protein sequence ID" value="CAG5017456.1"/>
    <property type="molecule type" value="Genomic_DNA"/>
</dbReference>
<accession>A0A8S3XFG7</accession>
<reference evidence="2" key="1">
    <citation type="submission" date="2021-04" db="EMBL/GenBank/DDBJ databases">
        <authorList>
            <person name="Tunstrom K."/>
        </authorList>
    </citation>
    <scope>NUCLEOTIDE SEQUENCE</scope>
</reference>
<feature type="chain" id="PRO_5035837574" evidence="1">
    <location>
        <begin position="19"/>
        <end position="154"/>
    </location>
</feature>
<feature type="signal peptide" evidence="1">
    <location>
        <begin position="1"/>
        <end position="18"/>
    </location>
</feature>
<organism evidence="2 3">
    <name type="scientific">Parnassius apollo</name>
    <name type="common">Apollo butterfly</name>
    <name type="synonym">Papilio apollo</name>
    <dbReference type="NCBI Taxonomy" id="110799"/>
    <lineage>
        <taxon>Eukaryota</taxon>
        <taxon>Metazoa</taxon>
        <taxon>Ecdysozoa</taxon>
        <taxon>Arthropoda</taxon>
        <taxon>Hexapoda</taxon>
        <taxon>Insecta</taxon>
        <taxon>Pterygota</taxon>
        <taxon>Neoptera</taxon>
        <taxon>Endopterygota</taxon>
        <taxon>Lepidoptera</taxon>
        <taxon>Glossata</taxon>
        <taxon>Ditrysia</taxon>
        <taxon>Papilionoidea</taxon>
        <taxon>Papilionidae</taxon>
        <taxon>Parnassiinae</taxon>
        <taxon>Parnassini</taxon>
        <taxon>Parnassius</taxon>
        <taxon>Parnassius</taxon>
    </lineage>
</organism>
<proteinExistence type="predicted"/>